<dbReference type="InParanoid" id="A0A1Y1UPK0"/>
<keyword evidence="2" id="KW-1133">Transmembrane helix</keyword>
<proteinExistence type="predicted"/>
<reference evidence="3 4" key="1">
    <citation type="submission" date="2017-03" db="EMBL/GenBank/DDBJ databases">
        <title>Widespread Adenine N6-methylation of Active Genes in Fungi.</title>
        <authorList>
            <consortium name="DOE Joint Genome Institute"/>
            <person name="Mondo S.J."/>
            <person name="Dannebaum R.O."/>
            <person name="Kuo R.C."/>
            <person name="Louie K.B."/>
            <person name="Bewick A.J."/>
            <person name="Labutti K."/>
            <person name="Haridas S."/>
            <person name="Kuo A."/>
            <person name="Salamov A."/>
            <person name="Ahrendt S.R."/>
            <person name="Lau R."/>
            <person name="Bowen B.P."/>
            <person name="Lipzen A."/>
            <person name="Sullivan W."/>
            <person name="Andreopoulos W.B."/>
            <person name="Clum A."/>
            <person name="Lindquist E."/>
            <person name="Daum C."/>
            <person name="Northen T.R."/>
            <person name="Ramamoorthy G."/>
            <person name="Schmitz R.J."/>
            <person name="Gryganskyi A."/>
            <person name="Culley D."/>
            <person name="Magnuson J."/>
            <person name="James T.Y."/>
            <person name="O'Malley M.A."/>
            <person name="Stajich J.E."/>
            <person name="Spatafora J.W."/>
            <person name="Visel A."/>
            <person name="Grigoriev I.V."/>
        </authorList>
    </citation>
    <scope>NUCLEOTIDE SEQUENCE [LARGE SCALE GENOMIC DNA]</scope>
    <source>
        <strain evidence="3 4">NRRL Y-17943</strain>
    </source>
</reference>
<feature type="region of interest" description="Disordered" evidence="1">
    <location>
        <begin position="206"/>
        <end position="277"/>
    </location>
</feature>
<dbReference type="Proteomes" id="UP000193218">
    <property type="component" value="Unassembled WGS sequence"/>
</dbReference>
<evidence type="ECO:0000313" key="4">
    <source>
        <dbReference type="Proteomes" id="UP000193218"/>
    </source>
</evidence>
<dbReference type="RefSeq" id="XP_021873763.1">
    <property type="nucleotide sequence ID" value="XM_022014757.1"/>
</dbReference>
<name>A0A1Y1UPK0_9TREE</name>
<dbReference type="EMBL" id="NBSH01000002">
    <property type="protein sequence ID" value="ORX39978.1"/>
    <property type="molecule type" value="Genomic_DNA"/>
</dbReference>
<accession>A0A1Y1UPK0</accession>
<keyword evidence="4" id="KW-1185">Reference proteome</keyword>
<comment type="caution">
    <text evidence="3">The sequence shown here is derived from an EMBL/GenBank/DDBJ whole genome shotgun (WGS) entry which is preliminary data.</text>
</comment>
<feature type="transmembrane region" description="Helical" evidence="2">
    <location>
        <begin position="50"/>
        <end position="71"/>
    </location>
</feature>
<protein>
    <submittedName>
        <fullName evidence="3">Uncharacterized protein</fullName>
    </submittedName>
</protein>
<dbReference type="GeneID" id="33556565"/>
<evidence type="ECO:0000313" key="3">
    <source>
        <dbReference type="EMBL" id="ORX39978.1"/>
    </source>
</evidence>
<gene>
    <name evidence="3" type="ORF">BD324DRAFT_615754</name>
</gene>
<feature type="transmembrane region" description="Helical" evidence="2">
    <location>
        <begin position="92"/>
        <end position="118"/>
    </location>
</feature>
<keyword evidence="2" id="KW-0472">Membrane</keyword>
<dbReference type="AlphaFoldDB" id="A0A1Y1UPK0"/>
<evidence type="ECO:0000256" key="2">
    <source>
        <dbReference type="SAM" id="Phobius"/>
    </source>
</evidence>
<feature type="transmembrane region" description="Helical" evidence="2">
    <location>
        <begin position="138"/>
        <end position="163"/>
    </location>
</feature>
<feature type="compositionally biased region" description="Low complexity" evidence="1">
    <location>
        <begin position="238"/>
        <end position="255"/>
    </location>
</feature>
<keyword evidence="2" id="KW-0812">Transmembrane</keyword>
<evidence type="ECO:0000256" key="1">
    <source>
        <dbReference type="SAM" id="MobiDB-lite"/>
    </source>
</evidence>
<sequence>MAPVHPRILICRYAFMVSKTLSENSNDIQAFQFVNWAITFSLSLALARDFVLFIVLALVGLVMFIYVPYALHITYRDKHVGVQGFDHAGGEVAFVVVAGVGWLIACGVDILLTVLLGVCQDEEDYYLPTSTNQCGVGVALAVLTGLQTIIMILWLWMIVFIVYKSPNTLRSEAYRTSVNWLLRGASSPQRGPEITSMAEEAPRPVMRQGSGTVAASATAPSLQPSSYEGAIRPADVGPSSSAPSAQSPNRAANAQTQWEDKDDASSDSRINSIHGVD</sequence>
<feature type="compositionally biased region" description="Polar residues" evidence="1">
    <location>
        <begin position="209"/>
        <end position="226"/>
    </location>
</feature>
<organism evidence="3 4">
    <name type="scientific">Kockovaella imperatae</name>
    <dbReference type="NCBI Taxonomy" id="4999"/>
    <lineage>
        <taxon>Eukaryota</taxon>
        <taxon>Fungi</taxon>
        <taxon>Dikarya</taxon>
        <taxon>Basidiomycota</taxon>
        <taxon>Agaricomycotina</taxon>
        <taxon>Tremellomycetes</taxon>
        <taxon>Tremellales</taxon>
        <taxon>Cuniculitremaceae</taxon>
        <taxon>Kockovaella</taxon>
    </lineage>
</organism>